<accession>A0A8J7FBG0</accession>
<comment type="caution">
    <text evidence="3">The sequence shown here is derived from an EMBL/GenBank/DDBJ whole genome shotgun (WGS) entry which is preliminary data.</text>
</comment>
<gene>
    <name evidence="3" type="ORF">IQ247_10740</name>
</gene>
<dbReference type="EMBL" id="JADEWL010000026">
    <property type="protein sequence ID" value="MBE9213143.1"/>
    <property type="molecule type" value="Genomic_DNA"/>
</dbReference>
<dbReference type="AlphaFoldDB" id="A0A8J7FBG0"/>
<protein>
    <submittedName>
        <fullName evidence="3">Uncharacterized protein</fullName>
    </submittedName>
</protein>
<name>A0A8J7FBG0_9CYAN</name>
<evidence type="ECO:0000313" key="4">
    <source>
        <dbReference type="Proteomes" id="UP000620559"/>
    </source>
</evidence>
<keyword evidence="4" id="KW-1185">Reference proteome</keyword>
<proteinExistence type="predicted"/>
<evidence type="ECO:0000256" key="2">
    <source>
        <dbReference type="SAM" id="MobiDB-lite"/>
    </source>
</evidence>
<evidence type="ECO:0000313" key="3">
    <source>
        <dbReference type="EMBL" id="MBE9213143.1"/>
    </source>
</evidence>
<organism evidence="3 4">
    <name type="scientific">Plectonema cf. radiosum LEGE 06105</name>
    <dbReference type="NCBI Taxonomy" id="945769"/>
    <lineage>
        <taxon>Bacteria</taxon>
        <taxon>Bacillati</taxon>
        <taxon>Cyanobacteriota</taxon>
        <taxon>Cyanophyceae</taxon>
        <taxon>Oscillatoriophycideae</taxon>
        <taxon>Oscillatoriales</taxon>
        <taxon>Microcoleaceae</taxon>
        <taxon>Plectonema</taxon>
    </lineage>
</organism>
<keyword evidence="1" id="KW-0175">Coiled coil</keyword>
<evidence type="ECO:0000256" key="1">
    <source>
        <dbReference type="SAM" id="Coils"/>
    </source>
</evidence>
<sequence length="208" mass="23530">MNLTLVAQQLEIPLEQLKSICQVLKIEIIKNAVTPNDKQKIQEFIGACKNQEITIEQGLLELQQLQREAQTQQKALGERFNLDEFFKQRIGSSPKELNSGSYHYDLYQLLLKSQSISQVGYALFREAFLRQTQDLIMNGTEESSINQNQTVAGFDKAFDTIETQFEQNFLGTSVNWGEEEHPRLAASQKAALPSTQETITSTSPSSKK</sequence>
<reference evidence="3" key="1">
    <citation type="submission" date="2020-10" db="EMBL/GenBank/DDBJ databases">
        <authorList>
            <person name="Castelo-Branco R."/>
            <person name="Eusebio N."/>
            <person name="Adriana R."/>
            <person name="Vieira A."/>
            <person name="Brugerolle De Fraissinette N."/>
            <person name="Rezende De Castro R."/>
            <person name="Schneider M.P."/>
            <person name="Vasconcelos V."/>
            <person name="Leao P.N."/>
        </authorList>
    </citation>
    <scope>NUCLEOTIDE SEQUENCE</scope>
    <source>
        <strain evidence="3">LEGE 06105</strain>
    </source>
</reference>
<feature type="coiled-coil region" evidence="1">
    <location>
        <begin position="48"/>
        <end position="75"/>
    </location>
</feature>
<feature type="region of interest" description="Disordered" evidence="2">
    <location>
        <begin position="181"/>
        <end position="208"/>
    </location>
</feature>
<feature type="compositionally biased region" description="Polar residues" evidence="2">
    <location>
        <begin position="193"/>
        <end position="208"/>
    </location>
</feature>
<dbReference type="Proteomes" id="UP000620559">
    <property type="component" value="Unassembled WGS sequence"/>
</dbReference>